<reference evidence="2 3" key="1">
    <citation type="submission" date="2014-04" db="EMBL/GenBank/DDBJ databases">
        <authorList>
            <consortium name="DOE Joint Genome Institute"/>
            <person name="Kuo A."/>
            <person name="Kohler A."/>
            <person name="Costa M.D."/>
            <person name="Nagy L.G."/>
            <person name="Floudas D."/>
            <person name="Copeland A."/>
            <person name="Barry K.W."/>
            <person name="Cichocki N."/>
            <person name="Veneault-Fourrey C."/>
            <person name="LaButti K."/>
            <person name="Lindquist E.A."/>
            <person name="Lipzen A."/>
            <person name="Lundell T."/>
            <person name="Morin E."/>
            <person name="Murat C."/>
            <person name="Sun H."/>
            <person name="Tunlid A."/>
            <person name="Henrissat B."/>
            <person name="Grigoriev I.V."/>
            <person name="Hibbett D.S."/>
            <person name="Martin F."/>
            <person name="Nordberg H.P."/>
            <person name="Cantor M.N."/>
            <person name="Hua S.X."/>
        </authorList>
    </citation>
    <scope>NUCLEOTIDE SEQUENCE [LARGE SCALE GENOMIC DNA]</scope>
    <source>
        <strain evidence="2 3">441</strain>
    </source>
</reference>
<dbReference type="EMBL" id="KN833841">
    <property type="protein sequence ID" value="KIK16980.1"/>
    <property type="molecule type" value="Genomic_DNA"/>
</dbReference>
<proteinExistence type="predicted"/>
<accession>A0A0C9XWZ6</accession>
<organism evidence="2 3">
    <name type="scientific">Pisolithus microcarpus 441</name>
    <dbReference type="NCBI Taxonomy" id="765257"/>
    <lineage>
        <taxon>Eukaryota</taxon>
        <taxon>Fungi</taxon>
        <taxon>Dikarya</taxon>
        <taxon>Basidiomycota</taxon>
        <taxon>Agaricomycotina</taxon>
        <taxon>Agaricomycetes</taxon>
        <taxon>Agaricomycetidae</taxon>
        <taxon>Boletales</taxon>
        <taxon>Sclerodermatineae</taxon>
        <taxon>Pisolithaceae</taxon>
        <taxon>Pisolithus</taxon>
    </lineage>
</organism>
<keyword evidence="3" id="KW-1185">Reference proteome</keyword>
<name>A0A0C9XWZ6_9AGAM</name>
<protein>
    <submittedName>
        <fullName evidence="2">Uncharacterized protein</fullName>
    </submittedName>
</protein>
<reference evidence="3" key="2">
    <citation type="submission" date="2015-01" db="EMBL/GenBank/DDBJ databases">
        <title>Evolutionary Origins and Diversification of the Mycorrhizal Mutualists.</title>
        <authorList>
            <consortium name="DOE Joint Genome Institute"/>
            <consortium name="Mycorrhizal Genomics Consortium"/>
            <person name="Kohler A."/>
            <person name="Kuo A."/>
            <person name="Nagy L.G."/>
            <person name="Floudas D."/>
            <person name="Copeland A."/>
            <person name="Barry K.W."/>
            <person name="Cichocki N."/>
            <person name="Veneault-Fourrey C."/>
            <person name="LaButti K."/>
            <person name="Lindquist E.A."/>
            <person name="Lipzen A."/>
            <person name="Lundell T."/>
            <person name="Morin E."/>
            <person name="Murat C."/>
            <person name="Riley R."/>
            <person name="Ohm R."/>
            <person name="Sun H."/>
            <person name="Tunlid A."/>
            <person name="Henrissat B."/>
            <person name="Grigoriev I.V."/>
            <person name="Hibbett D.S."/>
            <person name="Martin F."/>
        </authorList>
    </citation>
    <scope>NUCLEOTIDE SEQUENCE [LARGE SCALE GENOMIC DNA]</scope>
    <source>
        <strain evidence="3">441</strain>
    </source>
</reference>
<dbReference type="OrthoDB" id="2677298at2759"/>
<gene>
    <name evidence="2" type="ORF">PISMIDRAFT_112333</name>
</gene>
<dbReference type="HOGENOM" id="CLU_018737_1_0_1"/>
<evidence type="ECO:0000313" key="2">
    <source>
        <dbReference type="EMBL" id="KIK16980.1"/>
    </source>
</evidence>
<sequence length="330" mass="36526">MSLALPDPKYIHQSVSATQSRASVNPPPVMAMSNTAPNLNVSGLMPPPAIPAVPHKFASPRGPSVHVPSAWQHAPQPKNSRGSGNVMVLPPASSGYSTQHMHYVAQRERWARMAHNPPPVETISLEMWAVFEAGGKKKNLRANNIGSICEGVKDIDALSTARELAVIALETLIPRIKAFFLQFHWREDEFVVRDSKWVDLTRHPSPQPYFYSKCLHASNRKGSKATVFKSKQFMLFVIVPARQWEEFEAFREKLQSSPPVHAQRLSASSLPCSTVSTPVLPQRTMTSEPSSPLFLSNEIVSTMPSSVFDRSISQDVLHLQHENKVGLVSA</sequence>
<dbReference type="AlphaFoldDB" id="A0A0C9XWZ6"/>
<evidence type="ECO:0000256" key="1">
    <source>
        <dbReference type="SAM" id="MobiDB-lite"/>
    </source>
</evidence>
<evidence type="ECO:0000313" key="3">
    <source>
        <dbReference type="Proteomes" id="UP000054018"/>
    </source>
</evidence>
<dbReference type="Proteomes" id="UP000054018">
    <property type="component" value="Unassembled WGS sequence"/>
</dbReference>
<feature type="region of interest" description="Disordered" evidence="1">
    <location>
        <begin position="59"/>
        <end position="84"/>
    </location>
</feature>